<dbReference type="RefSeq" id="WP_144367759.1">
    <property type="nucleotide sequence ID" value="NZ_CABHNA010000088.1"/>
</dbReference>
<evidence type="ECO:0000256" key="7">
    <source>
        <dbReference type="ARBA" id="ARBA00023137"/>
    </source>
</evidence>
<comment type="similarity">
    <text evidence="1">Belongs to the CpsD/CapB family.</text>
</comment>
<dbReference type="CDD" id="cd05387">
    <property type="entry name" value="BY-kinase"/>
    <property type="match status" value="1"/>
</dbReference>
<dbReference type="Pfam" id="PF13614">
    <property type="entry name" value="AAA_31"/>
    <property type="match status" value="1"/>
</dbReference>
<dbReference type="AlphaFoldDB" id="A0A564UJV4"/>
<evidence type="ECO:0000256" key="1">
    <source>
        <dbReference type="ARBA" id="ARBA00007316"/>
    </source>
</evidence>
<name>A0A564UJV4_9FIRM</name>
<dbReference type="Gene3D" id="3.40.50.300">
    <property type="entry name" value="P-loop containing nucleotide triphosphate hydrolases"/>
    <property type="match status" value="1"/>
</dbReference>
<keyword evidence="11" id="KW-1185">Reference proteome</keyword>
<feature type="domain" description="AAA" evidence="9">
    <location>
        <begin position="49"/>
        <end position="183"/>
    </location>
</feature>
<keyword evidence="6" id="KW-0067">ATP-binding</keyword>
<dbReference type="InterPro" id="IPR025669">
    <property type="entry name" value="AAA_dom"/>
</dbReference>
<dbReference type="PANTHER" id="PTHR32309">
    <property type="entry name" value="TYROSINE-PROTEIN KINASE"/>
    <property type="match status" value="1"/>
</dbReference>
<dbReference type="EC" id="2.7.10.2" evidence="2"/>
<evidence type="ECO:0000313" key="10">
    <source>
        <dbReference type="EMBL" id="VUX19659.1"/>
    </source>
</evidence>
<dbReference type="GO" id="GO:0005886">
    <property type="term" value="C:plasma membrane"/>
    <property type="evidence" value="ECO:0007669"/>
    <property type="project" value="TreeGrafter"/>
</dbReference>
<dbReference type="PANTHER" id="PTHR32309:SF13">
    <property type="entry name" value="FERRIC ENTEROBACTIN TRANSPORT PROTEIN FEPE"/>
    <property type="match status" value="1"/>
</dbReference>
<keyword evidence="5 10" id="KW-0418">Kinase</keyword>
<evidence type="ECO:0000259" key="9">
    <source>
        <dbReference type="Pfam" id="PF13614"/>
    </source>
</evidence>
<organism evidence="10 11">
    <name type="scientific">[Ruminococcus] torques</name>
    <dbReference type="NCBI Taxonomy" id="33039"/>
    <lineage>
        <taxon>Bacteria</taxon>
        <taxon>Bacillati</taxon>
        <taxon>Bacillota</taxon>
        <taxon>Clostridia</taxon>
        <taxon>Lachnospirales</taxon>
        <taxon>Lachnospiraceae</taxon>
        <taxon>Mediterraneibacter</taxon>
    </lineage>
</organism>
<evidence type="ECO:0000313" key="11">
    <source>
        <dbReference type="Proteomes" id="UP000363661"/>
    </source>
</evidence>
<keyword evidence="7" id="KW-0829">Tyrosine-protein kinase</keyword>
<evidence type="ECO:0000256" key="5">
    <source>
        <dbReference type="ARBA" id="ARBA00022777"/>
    </source>
</evidence>
<evidence type="ECO:0000256" key="6">
    <source>
        <dbReference type="ARBA" id="ARBA00022840"/>
    </source>
</evidence>
<dbReference type="GO" id="GO:0005524">
    <property type="term" value="F:ATP binding"/>
    <property type="evidence" value="ECO:0007669"/>
    <property type="project" value="UniProtKB-KW"/>
</dbReference>
<evidence type="ECO:0000256" key="3">
    <source>
        <dbReference type="ARBA" id="ARBA00022679"/>
    </source>
</evidence>
<dbReference type="NCBIfam" id="TIGR01007">
    <property type="entry name" value="eps_fam"/>
    <property type="match status" value="1"/>
</dbReference>
<dbReference type="InterPro" id="IPR027417">
    <property type="entry name" value="P-loop_NTPase"/>
</dbReference>
<keyword evidence="4" id="KW-0547">Nucleotide-binding</keyword>
<evidence type="ECO:0000256" key="2">
    <source>
        <dbReference type="ARBA" id="ARBA00011903"/>
    </source>
</evidence>
<dbReference type="GO" id="GO:0004715">
    <property type="term" value="F:non-membrane spanning protein tyrosine kinase activity"/>
    <property type="evidence" value="ECO:0007669"/>
    <property type="project" value="UniProtKB-EC"/>
</dbReference>
<protein>
    <recommendedName>
        <fullName evidence="2">non-specific protein-tyrosine kinase</fullName>
        <ecNumber evidence="2">2.7.10.2</ecNumber>
    </recommendedName>
</protein>
<evidence type="ECO:0000256" key="4">
    <source>
        <dbReference type="ARBA" id="ARBA00022741"/>
    </source>
</evidence>
<comment type="catalytic activity">
    <reaction evidence="8">
        <text>L-tyrosyl-[protein] + ATP = O-phospho-L-tyrosyl-[protein] + ADP + H(+)</text>
        <dbReference type="Rhea" id="RHEA:10596"/>
        <dbReference type="Rhea" id="RHEA-COMP:10136"/>
        <dbReference type="Rhea" id="RHEA-COMP:20101"/>
        <dbReference type="ChEBI" id="CHEBI:15378"/>
        <dbReference type="ChEBI" id="CHEBI:30616"/>
        <dbReference type="ChEBI" id="CHEBI:46858"/>
        <dbReference type="ChEBI" id="CHEBI:61978"/>
        <dbReference type="ChEBI" id="CHEBI:456216"/>
        <dbReference type="EC" id="2.7.10.2"/>
    </reaction>
</comment>
<proteinExistence type="inferred from homology"/>
<dbReference type="EMBL" id="CABHNA010000088">
    <property type="protein sequence ID" value="VUX19659.1"/>
    <property type="molecule type" value="Genomic_DNA"/>
</dbReference>
<accession>A0A564UJV4</accession>
<reference evidence="10 11" key="1">
    <citation type="submission" date="2019-07" db="EMBL/GenBank/DDBJ databases">
        <authorList>
            <person name="Hibberd C M."/>
            <person name="Gehrig L. J."/>
            <person name="Chang H.-W."/>
            <person name="Venkatesh S."/>
        </authorList>
    </citation>
    <scope>NUCLEOTIDE SEQUENCE [LARGE SCALE GENOMIC DNA]</scope>
    <source>
        <strain evidence="10">Ruminococcus_torques_SSTS_Bg7063</strain>
    </source>
</reference>
<sequence>MAIQRVILTDSRKEDVFYEEAIKTLRTNMQFSGVETKSIVLTSCYPNEGKSDVAFQLAVEIGKMGKRVLIIDADIRKSSYIKRYQIKQKTNGLSQYLSGQVALEEIIYSTNYRNLEIIFSGPYAPNPSELLEQGRFGRLIEETRKVYDYILIDTPPIISMSDAAIAAKQCDGAILVIESEAVSRRDAMKAKEQLTKSGCKILGAVLNKVDMKKEKYYSKYNSYYYGKSKQE</sequence>
<dbReference type="SUPFAM" id="SSF52540">
    <property type="entry name" value="P-loop containing nucleoside triphosphate hydrolases"/>
    <property type="match status" value="1"/>
</dbReference>
<keyword evidence="3 10" id="KW-0808">Transferase</keyword>
<dbReference type="InterPro" id="IPR050445">
    <property type="entry name" value="Bact_polysacc_biosynth/exp"/>
</dbReference>
<dbReference type="Proteomes" id="UP000363661">
    <property type="component" value="Unassembled WGS sequence"/>
</dbReference>
<evidence type="ECO:0000256" key="8">
    <source>
        <dbReference type="ARBA" id="ARBA00051245"/>
    </source>
</evidence>
<gene>
    <name evidence="10" type="primary">cpsD</name>
    <name evidence="10" type="ORF">RTSSTS7063_02555</name>
</gene>
<dbReference type="InterPro" id="IPR005702">
    <property type="entry name" value="Wzc-like_C"/>
</dbReference>